<keyword evidence="9" id="KW-1185">Reference proteome</keyword>
<evidence type="ECO:0000256" key="4">
    <source>
        <dbReference type="ARBA" id="ARBA00022692"/>
    </source>
</evidence>
<dbReference type="Gene3D" id="1.10.1760.20">
    <property type="match status" value="1"/>
</dbReference>
<dbReference type="GeneID" id="30679500"/>
<comment type="subcellular location">
    <subcellularLocation>
        <location evidence="1">Cell membrane</location>
        <topology evidence="1">Multi-pass membrane protein</topology>
    </subcellularLocation>
</comment>
<evidence type="ECO:0000256" key="7">
    <source>
        <dbReference type="SAM" id="Phobius"/>
    </source>
</evidence>
<dbReference type="PANTHER" id="PTHR34229:SF1">
    <property type="entry name" value="METAL TRANSPORT PROTEIN HI_1621-RELATED"/>
    <property type="match status" value="1"/>
</dbReference>
<dbReference type="InterPro" id="IPR002751">
    <property type="entry name" value="CbiM/NikMN"/>
</dbReference>
<dbReference type="GO" id="GO:0005886">
    <property type="term" value="C:plasma membrane"/>
    <property type="evidence" value="ECO:0007669"/>
    <property type="project" value="UniProtKB-SubCell"/>
</dbReference>
<name>A0A0U3FHK0_9CREN</name>
<keyword evidence="3" id="KW-1003">Cell membrane</keyword>
<evidence type="ECO:0000256" key="5">
    <source>
        <dbReference type="ARBA" id="ARBA00022989"/>
    </source>
</evidence>
<dbReference type="GO" id="GO:0000041">
    <property type="term" value="P:transition metal ion transport"/>
    <property type="evidence" value="ECO:0007669"/>
    <property type="project" value="InterPro"/>
</dbReference>
<dbReference type="PANTHER" id="PTHR34229">
    <property type="entry name" value="METAL TRANSPORT PROTEIN HI_1621-RELATED"/>
    <property type="match status" value="1"/>
</dbReference>
<evidence type="ECO:0000256" key="3">
    <source>
        <dbReference type="ARBA" id="ARBA00022475"/>
    </source>
</evidence>
<keyword evidence="2" id="KW-0813">Transport</keyword>
<evidence type="ECO:0000313" key="9">
    <source>
        <dbReference type="Proteomes" id="UP000060778"/>
    </source>
</evidence>
<feature type="transmembrane region" description="Helical" evidence="7">
    <location>
        <begin position="74"/>
        <end position="93"/>
    </location>
</feature>
<dbReference type="EMBL" id="CP006867">
    <property type="protein sequence ID" value="ALU11382.1"/>
    <property type="molecule type" value="Genomic_DNA"/>
</dbReference>
<evidence type="ECO:0000256" key="1">
    <source>
        <dbReference type="ARBA" id="ARBA00004651"/>
    </source>
</evidence>
<organism evidence="8 9">
    <name type="scientific">Ignicoccus islandicus DSM 13165</name>
    <dbReference type="NCBI Taxonomy" id="940295"/>
    <lineage>
        <taxon>Archaea</taxon>
        <taxon>Thermoproteota</taxon>
        <taxon>Thermoprotei</taxon>
        <taxon>Desulfurococcales</taxon>
        <taxon>Desulfurococcaceae</taxon>
        <taxon>Ignicoccus</taxon>
    </lineage>
</organism>
<dbReference type="RefSeq" id="WP_075049164.1">
    <property type="nucleotide sequence ID" value="NZ_CP006867.1"/>
</dbReference>
<dbReference type="OrthoDB" id="30946at2157"/>
<feature type="transmembrane region" description="Helical" evidence="7">
    <location>
        <begin position="139"/>
        <end position="162"/>
    </location>
</feature>
<dbReference type="AlphaFoldDB" id="A0A0U3FHK0"/>
<accession>A0A0U3FHK0</accession>
<gene>
    <name evidence="8" type="ORF">EYM_00400</name>
</gene>
<dbReference type="KEGG" id="iis:EYM_00400"/>
<protein>
    <submittedName>
        <fullName evidence="8">Metal transporter</fullName>
    </submittedName>
</protein>
<evidence type="ECO:0000313" key="8">
    <source>
        <dbReference type="EMBL" id="ALU11382.1"/>
    </source>
</evidence>
<keyword evidence="4 7" id="KW-0812">Transmembrane</keyword>
<dbReference type="Pfam" id="PF01891">
    <property type="entry name" value="CbiM"/>
    <property type="match status" value="1"/>
</dbReference>
<feature type="transmembrane region" description="Helical" evidence="7">
    <location>
        <begin position="174"/>
        <end position="198"/>
    </location>
</feature>
<reference evidence="8 9" key="1">
    <citation type="submission" date="2013-11" db="EMBL/GenBank/DDBJ databases">
        <title>Comparative genomics of Ignicoccus.</title>
        <authorList>
            <person name="Podar M."/>
        </authorList>
    </citation>
    <scope>NUCLEOTIDE SEQUENCE [LARGE SCALE GENOMIC DNA]</scope>
    <source>
        <strain evidence="8 9">DSM 13165</strain>
    </source>
</reference>
<proteinExistence type="predicted"/>
<feature type="transmembrane region" description="Helical" evidence="7">
    <location>
        <begin position="7"/>
        <end position="25"/>
    </location>
</feature>
<keyword evidence="6 7" id="KW-0472">Membrane</keyword>
<dbReference type="STRING" id="940295.EYM_00400"/>
<evidence type="ECO:0000256" key="2">
    <source>
        <dbReference type="ARBA" id="ARBA00022448"/>
    </source>
</evidence>
<keyword evidence="5 7" id="KW-1133">Transmembrane helix</keyword>
<evidence type="ECO:0000256" key="6">
    <source>
        <dbReference type="ARBA" id="ARBA00023136"/>
    </source>
</evidence>
<feature type="transmembrane region" description="Helical" evidence="7">
    <location>
        <begin position="45"/>
        <end position="62"/>
    </location>
</feature>
<feature type="transmembrane region" description="Helical" evidence="7">
    <location>
        <begin position="105"/>
        <end position="127"/>
    </location>
</feature>
<sequence length="210" mass="22750">MHIPDGYLSPLWVLLTYVVAIAYAYLTIKKIREGNLWAPQNVSKATLLAAAIFVAQMLNWPLPGGTSLHFVGGALAYILLGPWLGFVAMSMVITTQCLVFHDGGITALGANLLNMAIVDGWVGYLVYNAIKNKFKGNGELIGAFLGAWFGITLAGFVCGIEIGLSPLFPFGVEISVPVMTVWHFFLGIIEGLITMIAVKTARESDFWNPI</sequence>
<dbReference type="Proteomes" id="UP000060778">
    <property type="component" value="Chromosome"/>
</dbReference>